<protein>
    <submittedName>
        <fullName evidence="3">Transmembrane protein 177 isoform X1</fullName>
    </submittedName>
</protein>
<proteinExistence type="predicted"/>
<evidence type="ECO:0000313" key="2">
    <source>
        <dbReference type="Proteomes" id="UP001652582"/>
    </source>
</evidence>
<dbReference type="KEGG" id="bany:112050075"/>
<dbReference type="GO" id="GO:0016020">
    <property type="term" value="C:membrane"/>
    <property type="evidence" value="ECO:0007669"/>
    <property type="project" value="TreeGrafter"/>
</dbReference>
<dbReference type="GeneID" id="112050075"/>
<keyword evidence="1" id="KW-0472">Membrane</keyword>
<keyword evidence="1 3" id="KW-0812">Transmembrane</keyword>
<reference evidence="3" key="1">
    <citation type="submission" date="2025-08" db="UniProtKB">
        <authorList>
            <consortium name="RefSeq"/>
        </authorList>
    </citation>
    <scope>IDENTIFICATION</scope>
</reference>
<dbReference type="PANTHER" id="PTHR21824">
    <property type="entry name" value="TRANSMEMBRANE PROTEIN 177"/>
    <property type="match status" value="1"/>
</dbReference>
<keyword evidence="1" id="KW-1133">Transmembrane helix</keyword>
<keyword evidence="2" id="KW-1185">Reference proteome</keyword>
<accession>A0A6J1NLF7</accession>
<feature type="transmembrane region" description="Helical" evidence="1">
    <location>
        <begin position="209"/>
        <end position="225"/>
    </location>
</feature>
<dbReference type="InterPro" id="IPR026620">
    <property type="entry name" value="TMEM177"/>
</dbReference>
<evidence type="ECO:0000313" key="3">
    <source>
        <dbReference type="RefSeq" id="XP_023943976.1"/>
    </source>
</evidence>
<gene>
    <name evidence="3" type="primary">LOC112050075</name>
</gene>
<dbReference type="AlphaFoldDB" id="A0A6J1NLF7"/>
<name>A0A6J1NLF7_BICAN</name>
<evidence type="ECO:0000256" key="1">
    <source>
        <dbReference type="SAM" id="Phobius"/>
    </source>
</evidence>
<organism evidence="2 3">
    <name type="scientific">Bicyclus anynana</name>
    <name type="common">Squinting bush brown butterfly</name>
    <dbReference type="NCBI Taxonomy" id="110368"/>
    <lineage>
        <taxon>Eukaryota</taxon>
        <taxon>Metazoa</taxon>
        <taxon>Ecdysozoa</taxon>
        <taxon>Arthropoda</taxon>
        <taxon>Hexapoda</taxon>
        <taxon>Insecta</taxon>
        <taxon>Pterygota</taxon>
        <taxon>Neoptera</taxon>
        <taxon>Endopterygota</taxon>
        <taxon>Lepidoptera</taxon>
        <taxon>Glossata</taxon>
        <taxon>Ditrysia</taxon>
        <taxon>Papilionoidea</taxon>
        <taxon>Nymphalidae</taxon>
        <taxon>Satyrinae</taxon>
        <taxon>Satyrini</taxon>
        <taxon>Mycalesina</taxon>
        <taxon>Bicyclus</taxon>
    </lineage>
</organism>
<sequence length="324" mass="37703">MSTKRPVSWFLTEKGRKFSFSLITGTSLVLTAAKFTPHTFFLQNYKDFVHYYNEGKPVELPNDLHKTYQKCMDLLKLPETHRKLIEPFSVFGFDLFHAGSTSSRFGALVGIPVNFTYKNLEDIEKQNIQVNQKTLNLKSEIGNKLGEALILPDKVKEFAICREILMTQNNKVMFESSYPFICLFFAYNLSQYCNRRYNLYNAPQGIRGVIYSIVGLFSLGTYFLMKDMTEVYYETVADKKLCELGPDYIKSGVTFYDKLLQRNQALRELMGKEGEKKYTINGNENYLIRQPHIALVHRKQYFEHRLKQSNENLEENVLSESQVL</sequence>
<dbReference type="Proteomes" id="UP001652582">
    <property type="component" value="Chromosome 9"/>
</dbReference>
<dbReference type="OrthoDB" id="110174at2759"/>
<dbReference type="PANTHER" id="PTHR21824:SF4">
    <property type="entry name" value="TRANSMEMBRANE PROTEIN 177"/>
    <property type="match status" value="1"/>
</dbReference>
<dbReference type="RefSeq" id="XP_023943976.1">
    <property type="nucleotide sequence ID" value="XM_024088208.2"/>
</dbReference>